<dbReference type="InterPro" id="IPR036514">
    <property type="entry name" value="SGNH_hydro_sf"/>
</dbReference>
<gene>
    <name evidence="2" type="ORF">DCF19_03760</name>
</gene>
<accession>A0A2W4WFU7</accession>
<dbReference type="AlphaFoldDB" id="A0A2W4WFU7"/>
<evidence type="ECO:0000313" key="2">
    <source>
        <dbReference type="EMBL" id="PZO43756.1"/>
    </source>
</evidence>
<dbReference type="EMBL" id="QBML01000004">
    <property type="protein sequence ID" value="PZO43756.1"/>
    <property type="molecule type" value="Genomic_DNA"/>
</dbReference>
<name>A0A2W4WFU7_9CYAN</name>
<proteinExistence type="predicted"/>
<dbReference type="SUPFAM" id="SSF52266">
    <property type="entry name" value="SGNH hydrolase"/>
    <property type="match status" value="1"/>
</dbReference>
<dbReference type="Proteomes" id="UP000249467">
    <property type="component" value="Unassembled WGS sequence"/>
</dbReference>
<comment type="caution">
    <text evidence="2">The sequence shown here is derived from an EMBL/GenBank/DDBJ whole genome shotgun (WGS) entry which is preliminary data.</text>
</comment>
<dbReference type="Gene3D" id="3.40.50.1110">
    <property type="entry name" value="SGNH hydrolase"/>
    <property type="match status" value="1"/>
</dbReference>
<feature type="compositionally biased region" description="Low complexity" evidence="1">
    <location>
        <begin position="470"/>
        <end position="483"/>
    </location>
</feature>
<reference evidence="2 3" key="2">
    <citation type="submission" date="2018-06" db="EMBL/GenBank/DDBJ databases">
        <title>Metagenomic assembly of (sub)arctic Cyanobacteria and their associated microbiome from non-axenic cultures.</title>
        <authorList>
            <person name="Baurain D."/>
        </authorList>
    </citation>
    <scope>NUCLEOTIDE SEQUENCE [LARGE SCALE GENOMIC DNA]</scope>
    <source>
        <strain evidence="2">ULC066bin1</strain>
    </source>
</reference>
<feature type="region of interest" description="Disordered" evidence="1">
    <location>
        <begin position="441"/>
        <end position="491"/>
    </location>
</feature>
<feature type="compositionally biased region" description="Pro residues" evidence="1">
    <location>
        <begin position="451"/>
        <end position="469"/>
    </location>
</feature>
<sequence length="491" mass="54885">MRRPRYTSSWQSKRKSSWLRNTLLLILIGLPLLLVLAELIARGAVLATGSTTQLLPNKNVAIAQSYAFKLQDANGNSYPGLPDAGRLQVRRSPLLGYELIPSQSSDYWQINEQSFRQDSAVPANKPAGEIRIFLMGNSTAFTNMADKNQKALAFKIEKLLSDRVRAQNSSPEKFKPKEIPYFADQIEAARALPPRIRDGSYRVIAAAVPGYSSGNELALLAHKVLAYSPNALIVLDGYEDLRSPSSQPAREIGNIEQLLRDPIAQYRQHQTQQFNNWSNSLYLVKAWQKWVVPANIDTFSSEYQVFNAEQLSKEPKEIQKRVDRYLYNAQQMNRLAADIPTLIVLQPEITGKQKSLTKEEEGILKSLGSDYSDRISNAYSLADKTLSAGLTSTKFINFYQLFQDTKQQAFIDPIHLTEASNDILAQKLYENIERLFSVQPAANTPNSETPPQQPLAPPQPLTPPQPTTPEPTTTSPSPASLSETLKRVQGQ</sequence>
<evidence type="ECO:0000313" key="3">
    <source>
        <dbReference type="Proteomes" id="UP000249467"/>
    </source>
</evidence>
<reference evidence="2 3" key="1">
    <citation type="submission" date="2018-04" db="EMBL/GenBank/DDBJ databases">
        <authorList>
            <person name="Go L.Y."/>
            <person name="Mitchell J.A."/>
        </authorList>
    </citation>
    <scope>NUCLEOTIDE SEQUENCE [LARGE SCALE GENOMIC DNA]</scope>
    <source>
        <strain evidence="2">ULC066bin1</strain>
    </source>
</reference>
<organism evidence="2 3">
    <name type="scientific">Pseudanabaena frigida</name>
    <dbReference type="NCBI Taxonomy" id="945775"/>
    <lineage>
        <taxon>Bacteria</taxon>
        <taxon>Bacillati</taxon>
        <taxon>Cyanobacteriota</taxon>
        <taxon>Cyanophyceae</taxon>
        <taxon>Pseudanabaenales</taxon>
        <taxon>Pseudanabaenaceae</taxon>
        <taxon>Pseudanabaena</taxon>
    </lineage>
</organism>
<evidence type="ECO:0000256" key="1">
    <source>
        <dbReference type="SAM" id="MobiDB-lite"/>
    </source>
</evidence>
<protein>
    <recommendedName>
        <fullName evidence="4">GDSL family lipase</fullName>
    </recommendedName>
</protein>
<evidence type="ECO:0008006" key="4">
    <source>
        <dbReference type="Google" id="ProtNLM"/>
    </source>
</evidence>